<protein>
    <submittedName>
        <fullName evidence="1">Uncharacterized protein</fullName>
    </submittedName>
</protein>
<comment type="caution">
    <text evidence="1">The sequence shown here is derived from an EMBL/GenBank/DDBJ whole genome shotgun (WGS) entry which is preliminary data.</text>
</comment>
<accession>A0A0C2VGP6</accession>
<dbReference type="Proteomes" id="UP000031972">
    <property type="component" value="Unassembled WGS sequence"/>
</dbReference>
<organism evidence="1 2">
    <name type="scientific">Jeotgalibacillus campisalis</name>
    <dbReference type="NCBI Taxonomy" id="220754"/>
    <lineage>
        <taxon>Bacteria</taxon>
        <taxon>Bacillati</taxon>
        <taxon>Bacillota</taxon>
        <taxon>Bacilli</taxon>
        <taxon>Bacillales</taxon>
        <taxon>Caryophanaceae</taxon>
        <taxon>Jeotgalibacillus</taxon>
    </lineage>
</organism>
<gene>
    <name evidence="1" type="ORF">KR50_35860</name>
</gene>
<dbReference type="AlphaFoldDB" id="A0A0C2VGP6"/>
<name>A0A0C2VGP6_9BACL</name>
<dbReference type="EMBL" id="JXRR01000022">
    <property type="protein sequence ID" value="KIL43183.1"/>
    <property type="molecule type" value="Genomic_DNA"/>
</dbReference>
<keyword evidence="2" id="KW-1185">Reference proteome</keyword>
<proteinExistence type="predicted"/>
<sequence length="73" mass="9186">MIEYRIRNNREFSEKMGELAAMLEHTRAITVKEIMDLRKRRIYHSKDFKSYKLWFPYRNYSDYWDTSLCFYKT</sequence>
<evidence type="ECO:0000313" key="1">
    <source>
        <dbReference type="EMBL" id="KIL43183.1"/>
    </source>
</evidence>
<reference evidence="1 2" key="1">
    <citation type="submission" date="2015-01" db="EMBL/GenBank/DDBJ databases">
        <title>Jeotgalibacillus campisalis genome sequencing.</title>
        <authorList>
            <person name="Goh K.M."/>
            <person name="Chan K.-G."/>
            <person name="Yaakop A.S."/>
            <person name="Ee R."/>
            <person name="Gan H.M."/>
            <person name="Chan C.S."/>
        </authorList>
    </citation>
    <scope>NUCLEOTIDE SEQUENCE [LARGE SCALE GENOMIC DNA]</scope>
    <source>
        <strain evidence="1 2">SF-57</strain>
    </source>
</reference>
<evidence type="ECO:0000313" key="2">
    <source>
        <dbReference type="Proteomes" id="UP000031972"/>
    </source>
</evidence>